<gene>
    <name evidence="1" type="ORF">MLD38_014096</name>
</gene>
<proteinExistence type="predicted"/>
<dbReference type="Proteomes" id="UP001057402">
    <property type="component" value="Chromosome 4"/>
</dbReference>
<sequence length="324" mass="36390">MEFRSGNKVEVWCKKQVAWRLAEIISSDRNYLFIRYDCQPGTRDIAAPVKVSKKIARPLSPVAAFTESFGVGDVVEVRALYSWNAAIILRVISEWFCLVKLLGSGEEVNVTRTNIRAHQAWEQHDGTTRGKVYSPELFGKSKNLCSLRGKLISEAMPAESRSNMKRKDDVEAVIQDARLECFPLVIHGRLKRLSSSLLSNIEASSGYPHKRMATNKNNVSQKLEAGHQFCILRKGFLEKVDNVAYKKDVFGERHSHAYPGNRLSSSLETEREDPLGCRINGDHDGYDTNASSVGSCSIIVMPSHAPNLKTKKERIIFPSPQRIL</sequence>
<dbReference type="EMBL" id="CM042883">
    <property type="protein sequence ID" value="KAI4376317.1"/>
    <property type="molecule type" value="Genomic_DNA"/>
</dbReference>
<keyword evidence="2" id="KW-1185">Reference proteome</keyword>
<name>A0ACB9RBA5_9MYRT</name>
<reference evidence="2" key="1">
    <citation type="journal article" date="2023" name="Front. Plant Sci.">
        <title>Chromosomal-level genome assembly of Melastoma candidum provides insights into trichome evolution.</title>
        <authorList>
            <person name="Zhong Y."/>
            <person name="Wu W."/>
            <person name="Sun C."/>
            <person name="Zou P."/>
            <person name="Liu Y."/>
            <person name="Dai S."/>
            <person name="Zhou R."/>
        </authorList>
    </citation>
    <scope>NUCLEOTIDE SEQUENCE [LARGE SCALE GENOMIC DNA]</scope>
</reference>
<evidence type="ECO:0000313" key="2">
    <source>
        <dbReference type="Proteomes" id="UP001057402"/>
    </source>
</evidence>
<comment type="caution">
    <text evidence="1">The sequence shown here is derived from an EMBL/GenBank/DDBJ whole genome shotgun (WGS) entry which is preliminary data.</text>
</comment>
<evidence type="ECO:0000313" key="1">
    <source>
        <dbReference type="EMBL" id="KAI4376317.1"/>
    </source>
</evidence>
<protein>
    <submittedName>
        <fullName evidence="1">Uncharacterized protein</fullName>
    </submittedName>
</protein>
<organism evidence="1 2">
    <name type="scientific">Melastoma candidum</name>
    <dbReference type="NCBI Taxonomy" id="119954"/>
    <lineage>
        <taxon>Eukaryota</taxon>
        <taxon>Viridiplantae</taxon>
        <taxon>Streptophyta</taxon>
        <taxon>Embryophyta</taxon>
        <taxon>Tracheophyta</taxon>
        <taxon>Spermatophyta</taxon>
        <taxon>Magnoliopsida</taxon>
        <taxon>eudicotyledons</taxon>
        <taxon>Gunneridae</taxon>
        <taxon>Pentapetalae</taxon>
        <taxon>rosids</taxon>
        <taxon>malvids</taxon>
        <taxon>Myrtales</taxon>
        <taxon>Melastomataceae</taxon>
        <taxon>Melastomatoideae</taxon>
        <taxon>Melastomateae</taxon>
        <taxon>Melastoma</taxon>
    </lineage>
</organism>
<accession>A0ACB9RBA5</accession>